<keyword evidence="4" id="KW-1185">Reference proteome</keyword>
<dbReference type="RefSeq" id="WP_129621254.1">
    <property type="nucleotide sequence ID" value="NZ_LR214972.1"/>
</dbReference>
<protein>
    <submittedName>
        <fullName evidence="3">Uncharacterized protein</fullName>
    </submittedName>
</protein>
<sequence>MTILENESEDNKNHVDQNLEIDKDKSGKNFADKTKLNYVVDNGANNEANSLEQWEKVALDLENKLVFYKANQTPITQSQSDYTTNTEAVEVEWSKVELYVRTSGSNKNFGNDKQPNHSIPKEFKLFYSRDVMHEP</sequence>
<keyword evidence="1" id="KW-0175">Coiled coil</keyword>
<feature type="compositionally biased region" description="Basic and acidic residues" evidence="2">
    <location>
        <begin position="9"/>
        <end position="27"/>
    </location>
</feature>
<accession>A0A449ADK8</accession>
<evidence type="ECO:0000256" key="1">
    <source>
        <dbReference type="SAM" id="Coils"/>
    </source>
</evidence>
<evidence type="ECO:0000313" key="4">
    <source>
        <dbReference type="Proteomes" id="UP000289952"/>
    </source>
</evidence>
<dbReference type="EMBL" id="LR214972">
    <property type="protein sequence ID" value="VEU63059.1"/>
    <property type="molecule type" value="Genomic_DNA"/>
</dbReference>
<evidence type="ECO:0000256" key="2">
    <source>
        <dbReference type="SAM" id="MobiDB-lite"/>
    </source>
</evidence>
<gene>
    <name evidence="3" type="ORF">NCTC10118_00272</name>
</gene>
<proteinExistence type="predicted"/>
<reference evidence="3 4" key="1">
    <citation type="submission" date="2019-01" db="EMBL/GenBank/DDBJ databases">
        <authorList>
            <consortium name="Pathogen Informatics"/>
        </authorList>
    </citation>
    <scope>NUCLEOTIDE SEQUENCE [LARGE SCALE GENOMIC DNA]</scope>
    <source>
        <strain evidence="3 4">NCTC10118</strain>
    </source>
</reference>
<evidence type="ECO:0000313" key="3">
    <source>
        <dbReference type="EMBL" id="VEU63059.1"/>
    </source>
</evidence>
<name>A0A449ADK8_9BACT</name>
<dbReference type="AlphaFoldDB" id="A0A449ADK8"/>
<feature type="region of interest" description="Disordered" evidence="2">
    <location>
        <begin position="1"/>
        <end position="27"/>
    </location>
</feature>
<organism evidence="3 4">
    <name type="scientific">Mycoplasmopsis bovirhinis</name>
    <dbReference type="NCBI Taxonomy" id="29553"/>
    <lineage>
        <taxon>Bacteria</taxon>
        <taxon>Bacillati</taxon>
        <taxon>Mycoplasmatota</taxon>
        <taxon>Mycoplasmoidales</taxon>
        <taxon>Metamycoplasmataceae</taxon>
        <taxon>Mycoplasmopsis</taxon>
    </lineage>
</organism>
<feature type="coiled-coil region" evidence="1">
    <location>
        <begin position="44"/>
        <end position="71"/>
    </location>
</feature>
<dbReference type="Proteomes" id="UP000289952">
    <property type="component" value="Chromosome"/>
</dbReference>